<dbReference type="InterPro" id="IPR050455">
    <property type="entry name" value="Tpx_Peroxidase_subfamily"/>
</dbReference>
<dbReference type="RefSeq" id="WP_139450550.1">
    <property type="nucleotide sequence ID" value="NZ_VDMB01000025.1"/>
</dbReference>
<sequence length="169" mass="17789">MVTVTLQGTPVKTSGSLPETGSKAPAFTLTSADLGETNLESFSEKKLVLNIFPSIDTGVCAASVRRFNAEAGKRPESAVLCISADLPFAHSRFCGSEGLKDVHSASTFRNPEFGETYGVTLADGPLRGLLARAVVIIDKDGKVAYTELVPEIGQDPNFDAALEALDALT</sequence>
<feature type="disulfide bond" description="Redox-active" evidence="6">
    <location>
        <begin position="60"/>
        <end position="94"/>
    </location>
</feature>
<dbReference type="InterPro" id="IPR036249">
    <property type="entry name" value="Thioredoxin-like_sf"/>
</dbReference>
<accession>A0A5S5MCY9</accession>
<dbReference type="InterPro" id="IPR018219">
    <property type="entry name" value="Tpx_CS"/>
</dbReference>
<comment type="catalytic activity">
    <reaction evidence="6">
        <text>a hydroperoxide + [thioredoxin]-dithiol = an alcohol + [thioredoxin]-disulfide + H2O</text>
        <dbReference type="Rhea" id="RHEA:62620"/>
        <dbReference type="Rhea" id="RHEA-COMP:10698"/>
        <dbReference type="Rhea" id="RHEA-COMP:10700"/>
        <dbReference type="ChEBI" id="CHEBI:15377"/>
        <dbReference type="ChEBI" id="CHEBI:29950"/>
        <dbReference type="ChEBI" id="CHEBI:30879"/>
        <dbReference type="ChEBI" id="CHEBI:35924"/>
        <dbReference type="ChEBI" id="CHEBI:50058"/>
        <dbReference type="EC" id="1.11.1.24"/>
    </reaction>
</comment>
<dbReference type="InterPro" id="IPR013740">
    <property type="entry name" value="Redoxin"/>
</dbReference>
<feature type="compositionally biased region" description="Polar residues" evidence="7">
    <location>
        <begin position="1"/>
        <end position="19"/>
    </location>
</feature>
<comment type="similarity">
    <text evidence="6">Belongs to the peroxiredoxin family. Tpx subfamily.</text>
</comment>
<keyword evidence="1 6" id="KW-0575">Peroxidase</keyword>
<keyword evidence="10" id="KW-1185">Reference proteome</keyword>
<organism evidence="9 10">
    <name type="scientific">Desulfobotulus mexicanus</name>
    <dbReference type="NCBI Taxonomy" id="2586642"/>
    <lineage>
        <taxon>Bacteria</taxon>
        <taxon>Pseudomonadati</taxon>
        <taxon>Thermodesulfobacteriota</taxon>
        <taxon>Desulfobacteria</taxon>
        <taxon>Desulfobacterales</taxon>
        <taxon>Desulfobacteraceae</taxon>
        <taxon>Desulfobotulus</taxon>
    </lineage>
</organism>
<comment type="subunit">
    <text evidence="6">Homodimer.</text>
</comment>
<keyword evidence="5 6" id="KW-0676">Redox-active center</keyword>
<dbReference type="InterPro" id="IPR002065">
    <property type="entry name" value="TPX"/>
</dbReference>
<evidence type="ECO:0000256" key="7">
    <source>
        <dbReference type="SAM" id="MobiDB-lite"/>
    </source>
</evidence>
<dbReference type="NCBIfam" id="NF001808">
    <property type="entry name" value="PRK00522.1"/>
    <property type="match status" value="1"/>
</dbReference>
<dbReference type="PANTHER" id="PTHR43110">
    <property type="entry name" value="THIOL PEROXIDASE"/>
    <property type="match status" value="1"/>
</dbReference>
<dbReference type="Proteomes" id="UP000321899">
    <property type="component" value="Unassembled WGS sequence"/>
</dbReference>
<dbReference type="PROSITE" id="PS01265">
    <property type="entry name" value="TPX"/>
    <property type="match status" value="1"/>
</dbReference>
<dbReference type="EMBL" id="VDMB01000025">
    <property type="protein sequence ID" value="TYT73582.1"/>
    <property type="molecule type" value="Genomic_DNA"/>
</dbReference>
<dbReference type="PROSITE" id="PS51352">
    <property type="entry name" value="THIOREDOXIN_2"/>
    <property type="match status" value="1"/>
</dbReference>
<evidence type="ECO:0000256" key="4">
    <source>
        <dbReference type="ARBA" id="ARBA00023157"/>
    </source>
</evidence>
<keyword evidence="2 6" id="KW-0049">Antioxidant</keyword>
<dbReference type="HAMAP" id="MF_00269">
    <property type="entry name" value="Tpx"/>
    <property type="match status" value="1"/>
</dbReference>
<reference evidence="9 10" key="1">
    <citation type="submission" date="2019-06" db="EMBL/GenBank/DDBJ databases">
        <title>Desulfobotulus mexicanus sp. nov., a novel sulfate-reducing bacterium isolated from the sediment of an alkaline crater lake in Mexico.</title>
        <authorList>
            <person name="Hirschler-Rea A."/>
        </authorList>
    </citation>
    <scope>NUCLEOTIDE SEQUENCE [LARGE SCALE GENOMIC DNA]</scope>
    <source>
        <strain evidence="9 10">PAR22N</strain>
    </source>
</reference>
<evidence type="ECO:0000256" key="6">
    <source>
        <dbReference type="HAMAP-Rule" id="MF_00269"/>
    </source>
</evidence>
<evidence type="ECO:0000313" key="9">
    <source>
        <dbReference type="EMBL" id="TYT73582.1"/>
    </source>
</evidence>
<feature type="active site" description="Cysteine sulfenic acid (-SOH) intermediate" evidence="6">
    <location>
        <position position="60"/>
    </location>
</feature>
<evidence type="ECO:0000256" key="1">
    <source>
        <dbReference type="ARBA" id="ARBA00022559"/>
    </source>
</evidence>
<gene>
    <name evidence="6" type="primary">tpx</name>
    <name evidence="9" type="ORF">FIM25_14350</name>
</gene>
<dbReference type="SUPFAM" id="SSF52833">
    <property type="entry name" value="Thioredoxin-like"/>
    <property type="match status" value="1"/>
</dbReference>
<keyword evidence="3 6" id="KW-0560">Oxidoreductase</keyword>
<comment type="function">
    <text evidence="6">Thiol-specific peroxidase that catalyzes the reduction of hydrogen peroxide and organic hydroperoxides to water and alcohols, respectively. Plays a role in cell protection against oxidative stress by detoxifying peroxides.</text>
</comment>
<dbReference type="AlphaFoldDB" id="A0A5S5MCY9"/>
<comment type="caution">
    <text evidence="9">The sequence shown here is derived from an EMBL/GenBank/DDBJ whole genome shotgun (WGS) entry which is preliminary data.</text>
</comment>
<evidence type="ECO:0000256" key="2">
    <source>
        <dbReference type="ARBA" id="ARBA00022862"/>
    </source>
</evidence>
<comment type="miscellaneous">
    <text evidence="6">The active site is a conserved redox-active cysteine residue, the peroxidatic cysteine (C(P)), which makes the nucleophilic attack on the peroxide substrate. The peroxide oxidizes the C(P)-SH to cysteine sulfenic acid (C(P)-SOH), which then reacts with another cysteine residue, the resolving cysteine (C(R)), to form a disulfide bridge. The disulfide is subsequently reduced by an appropriate electron donor to complete the catalytic cycle. In this atypical 2-Cys peroxiredoxin, C(R) is present in the same subunit to form an intramolecular disulfide. The disulfide is subsequently reduced by thioredoxin.</text>
</comment>
<name>A0A5S5MCY9_9BACT</name>
<evidence type="ECO:0000256" key="5">
    <source>
        <dbReference type="ARBA" id="ARBA00023284"/>
    </source>
</evidence>
<dbReference type="EC" id="1.11.1.24" evidence="6"/>
<keyword evidence="4 6" id="KW-1015">Disulfide bond</keyword>
<evidence type="ECO:0000256" key="3">
    <source>
        <dbReference type="ARBA" id="ARBA00023002"/>
    </source>
</evidence>
<dbReference type="Pfam" id="PF08534">
    <property type="entry name" value="Redoxin"/>
    <property type="match status" value="1"/>
</dbReference>
<feature type="region of interest" description="Disordered" evidence="7">
    <location>
        <begin position="1"/>
        <end position="22"/>
    </location>
</feature>
<dbReference type="CDD" id="cd03014">
    <property type="entry name" value="PRX_Atyp2cys"/>
    <property type="match status" value="1"/>
</dbReference>
<proteinExistence type="inferred from homology"/>
<dbReference type="InterPro" id="IPR013766">
    <property type="entry name" value="Thioredoxin_domain"/>
</dbReference>
<dbReference type="PANTHER" id="PTHR43110:SF1">
    <property type="entry name" value="THIOL PEROXIDASE"/>
    <property type="match status" value="1"/>
</dbReference>
<dbReference type="GO" id="GO:0008379">
    <property type="term" value="F:thioredoxin peroxidase activity"/>
    <property type="evidence" value="ECO:0007669"/>
    <property type="project" value="UniProtKB-UniRule"/>
</dbReference>
<evidence type="ECO:0000313" key="10">
    <source>
        <dbReference type="Proteomes" id="UP000321899"/>
    </source>
</evidence>
<dbReference type="OrthoDB" id="9781543at2"/>
<protein>
    <recommendedName>
        <fullName evidence="6">Thiol peroxidase</fullName>
        <shortName evidence="6">Tpx</shortName>
        <ecNumber evidence="6">1.11.1.24</ecNumber>
    </recommendedName>
    <alternativeName>
        <fullName evidence="6">Peroxiredoxin tpx</fullName>
        <shortName evidence="6">Prx</shortName>
    </alternativeName>
    <alternativeName>
        <fullName evidence="6">Thioredoxin peroxidase</fullName>
    </alternativeName>
    <alternativeName>
        <fullName evidence="6">Thioredoxin-dependent peroxiredoxin</fullName>
    </alternativeName>
</protein>
<feature type="domain" description="Thioredoxin" evidence="8">
    <location>
        <begin position="18"/>
        <end position="169"/>
    </location>
</feature>
<dbReference type="Gene3D" id="3.40.30.10">
    <property type="entry name" value="Glutaredoxin"/>
    <property type="match status" value="1"/>
</dbReference>
<evidence type="ECO:0000259" key="8">
    <source>
        <dbReference type="PROSITE" id="PS51352"/>
    </source>
</evidence>